<protein>
    <recommendedName>
        <fullName evidence="3">Nucleoside 2-deoxyribosyltransferase-like protein</fullName>
    </recommendedName>
</protein>
<dbReference type="EMBL" id="SLWN01000003">
    <property type="protein sequence ID" value="TCO33017.1"/>
    <property type="molecule type" value="Genomic_DNA"/>
</dbReference>
<evidence type="ECO:0008006" key="3">
    <source>
        <dbReference type="Google" id="ProtNLM"/>
    </source>
</evidence>
<name>A0A4R2HPP4_9ACTN</name>
<accession>A0A4R2HPP4</accession>
<dbReference type="OrthoDB" id="9255658at2"/>
<proteinExistence type="predicted"/>
<dbReference type="Proteomes" id="UP000294508">
    <property type="component" value="Unassembled WGS sequence"/>
</dbReference>
<sequence>MKWPAATNIQPLTGTVVTICGSTRFRADIARVNRELTLAGYIVLAPGVFAHDGDEVTDQDKARLDRLHLAKIDLASYVYVVNPGGYVGESTRREIDYATRTGKPVWYLTGAVS</sequence>
<evidence type="ECO:0000313" key="2">
    <source>
        <dbReference type="Proteomes" id="UP000294508"/>
    </source>
</evidence>
<keyword evidence="2" id="KW-1185">Reference proteome</keyword>
<dbReference type="AlphaFoldDB" id="A0A4R2HPP4"/>
<dbReference type="RefSeq" id="WP_132208527.1">
    <property type="nucleotide sequence ID" value="NZ_SLWN01000003.1"/>
</dbReference>
<evidence type="ECO:0000313" key="1">
    <source>
        <dbReference type="EMBL" id="TCO33017.1"/>
    </source>
</evidence>
<reference evidence="1 2" key="1">
    <citation type="journal article" date="2015" name="Stand. Genomic Sci.">
        <title>Genomic Encyclopedia of Bacterial and Archaeal Type Strains, Phase III: the genomes of soil and plant-associated and newly described type strains.</title>
        <authorList>
            <person name="Whitman W.B."/>
            <person name="Woyke T."/>
            <person name="Klenk H.P."/>
            <person name="Zhou Y."/>
            <person name="Lilburn T.G."/>
            <person name="Beck B.J."/>
            <person name="De Vos P."/>
            <person name="Vandamme P."/>
            <person name="Eisen J.A."/>
            <person name="Garrity G."/>
            <person name="Hugenholtz P."/>
            <person name="Kyrpides N.C."/>
        </authorList>
    </citation>
    <scope>NUCLEOTIDE SEQUENCE [LARGE SCALE GENOMIC DNA]</scope>
    <source>
        <strain evidence="1 2">VKM Ac-2572</strain>
    </source>
</reference>
<organism evidence="1 2">
    <name type="scientific">Kribbella steppae</name>
    <dbReference type="NCBI Taxonomy" id="2512223"/>
    <lineage>
        <taxon>Bacteria</taxon>
        <taxon>Bacillati</taxon>
        <taxon>Actinomycetota</taxon>
        <taxon>Actinomycetes</taxon>
        <taxon>Propionibacteriales</taxon>
        <taxon>Kribbellaceae</taxon>
        <taxon>Kribbella</taxon>
    </lineage>
</organism>
<comment type="caution">
    <text evidence="1">The sequence shown here is derived from an EMBL/GenBank/DDBJ whole genome shotgun (WGS) entry which is preliminary data.</text>
</comment>
<gene>
    <name evidence="1" type="ORF">EV652_10316</name>
</gene>